<accession>A0AC61S681</accession>
<organism evidence="1 2">
    <name type="scientific">Muribaculum caecicola</name>
    <dbReference type="NCBI Taxonomy" id="3038144"/>
    <lineage>
        <taxon>Bacteria</taxon>
        <taxon>Pseudomonadati</taxon>
        <taxon>Bacteroidota</taxon>
        <taxon>Bacteroidia</taxon>
        <taxon>Bacteroidales</taxon>
        <taxon>Muribaculaceae</taxon>
        <taxon>Muribaculum</taxon>
    </lineage>
</organism>
<protein>
    <submittedName>
        <fullName evidence="1">DUF4302 domain-containing protein</fullName>
    </submittedName>
</protein>
<gene>
    <name evidence="1" type="ORF">E5990_04585</name>
</gene>
<keyword evidence="2" id="KW-1185">Reference proteome</keyword>
<dbReference type="Proteomes" id="UP000305401">
    <property type="component" value="Unassembled WGS sequence"/>
</dbReference>
<proteinExistence type="predicted"/>
<evidence type="ECO:0000313" key="1">
    <source>
        <dbReference type="EMBL" id="THG53097.1"/>
    </source>
</evidence>
<name>A0AC61S681_9BACT</name>
<comment type="caution">
    <text evidence="1">The sequence shown here is derived from an EMBL/GenBank/DDBJ whole genome shotgun (WGS) entry which is preliminary data.</text>
</comment>
<sequence>MKVIMRLNKIIPAMLVAMSAVLLQSCLKDQEDLFDNSASERLQMVLDNTKRILESSEDGWVLDYYPDRNLSYGGYVYTVKFDKAWVTAGLEIEPGKFEKSLYKLTNDNGPVLSFDSYNSLLHHFSTPSGSGAGPGGYQAYDGDFEFLIMDVTENTIRLRGNRTGNTMWLHRITEDAASYLASVEENNSNLFLESLRGVIGGKEVEVYMEPQRGSRYIEVAWGEGDDEVFGTCFVPTTDGIRLMEPLNVNGVTIQEFAYQVASFAYVGTASNGEVVTLQGDAPADYSTFEEFAGNFALKYSNGTRSIDVTLEASGEDTYVIKGLGKSFDVVAKYNLGRGCLEITSQQVGVDGDNYYWLCGVGLDSSTGRPTPSWSTDCGFFVKKDPQNPGTFLFLPNNFDELRAASLMVWRFAGSVDQAGYQAGGQAANPWRLANNSAQMANLHSLVKK</sequence>
<reference evidence="1" key="1">
    <citation type="submission" date="2019-04" db="EMBL/GenBank/DDBJ databases">
        <title>Microbes associate with the intestines of laboratory mice.</title>
        <authorList>
            <person name="Navarre W."/>
            <person name="Wong E."/>
            <person name="Huang K.C."/>
            <person name="Tropini C."/>
            <person name="Ng K."/>
            <person name="Yu B."/>
        </authorList>
    </citation>
    <scope>NUCLEOTIDE SEQUENCE</scope>
    <source>
        <strain evidence="1">NM86_A22</strain>
    </source>
</reference>
<dbReference type="EMBL" id="SSTG01000038">
    <property type="protein sequence ID" value="THG53097.1"/>
    <property type="molecule type" value="Genomic_DNA"/>
</dbReference>
<evidence type="ECO:0000313" key="2">
    <source>
        <dbReference type="Proteomes" id="UP000305401"/>
    </source>
</evidence>